<evidence type="ECO:0000313" key="2">
    <source>
        <dbReference type="Proteomes" id="UP001156215"/>
    </source>
</evidence>
<gene>
    <name evidence="1" type="ORF">NB640_01385</name>
</gene>
<reference evidence="1" key="1">
    <citation type="journal article" date="2022" name="Front. Microbiol.">
        <title>New perspectives on an old grouping: The genomic and phenotypic variability of Oxalobacter formigenes and the implications for calcium oxalate stone prevention.</title>
        <authorList>
            <person name="Chmiel J.A."/>
            <person name="Carr C."/>
            <person name="Stuivenberg G.A."/>
            <person name="Venema R."/>
            <person name="Chanyi R.M."/>
            <person name="Al K.F."/>
            <person name="Giguere D."/>
            <person name="Say H."/>
            <person name="Akouris P.P."/>
            <person name="Dominguez Romero S.A."/>
            <person name="Kwong A."/>
            <person name="Tai V."/>
            <person name="Koval S.F."/>
            <person name="Razvi H."/>
            <person name="Bjazevic J."/>
            <person name="Burton J.P."/>
        </authorList>
    </citation>
    <scope>NUCLEOTIDE SEQUENCE</scope>
    <source>
        <strain evidence="1">WoOx3</strain>
    </source>
</reference>
<keyword evidence="2" id="KW-1185">Reference proteome</keyword>
<proteinExistence type="predicted"/>
<protein>
    <submittedName>
        <fullName evidence="1">Uncharacterized protein</fullName>
    </submittedName>
</protein>
<dbReference type="Proteomes" id="UP001156215">
    <property type="component" value="Chromosome"/>
</dbReference>
<sequence>MAEGEASLKEPVFQAGERFMVDMNRKPVKQDIYAGFCMMSHYQVRLVLSDLIRSDVSVF</sequence>
<dbReference type="EMBL" id="CP098242">
    <property type="protein sequence ID" value="WAW10347.1"/>
    <property type="molecule type" value="Genomic_DNA"/>
</dbReference>
<dbReference type="RefSeq" id="WP_269309358.1">
    <property type="nucleotide sequence ID" value="NZ_CP098242.1"/>
</dbReference>
<dbReference type="KEGG" id="ovb:NB640_01385"/>
<evidence type="ECO:0000313" key="1">
    <source>
        <dbReference type="EMBL" id="WAW10347.1"/>
    </source>
</evidence>
<dbReference type="AlphaFoldDB" id="A0A9E9P2W3"/>
<accession>A0A9E9P2W3</accession>
<organism evidence="1 2">
    <name type="scientific">Oxalobacter vibrioformis</name>
    <dbReference type="NCBI Taxonomy" id="933080"/>
    <lineage>
        <taxon>Bacteria</taxon>
        <taxon>Pseudomonadati</taxon>
        <taxon>Pseudomonadota</taxon>
        <taxon>Betaproteobacteria</taxon>
        <taxon>Burkholderiales</taxon>
        <taxon>Oxalobacteraceae</taxon>
        <taxon>Oxalobacter</taxon>
    </lineage>
</organism>
<name>A0A9E9P2W3_9BURK</name>